<feature type="region of interest" description="Disordered" evidence="5">
    <location>
        <begin position="1"/>
        <end position="21"/>
    </location>
</feature>
<protein>
    <submittedName>
        <fullName evidence="8">Multidrug ABC transporter permease</fullName>
    </submittedName>
</protein>
<evidence type="ECO:0000313" key="9">
    <source>
        <dbReference type="Proteomes" id="UP000244928"/>
    </source>
</evidence>
<feature type="domain" description="ABC-2 type transporter transmembrane" evidence="7">
    <location>
        <begin position="75"/>
        <end position="262"/>
    </location>
</feature>
<dbReference type="KEGG" id="dlu:A6035_10425"/>
<evidence type="ECO:0000256" key="5">
    <source>
        <dbReference type="SAM" id="MobiDB-lite"/>
    </source>
</evidence>
<organism evidence="8 9">
    <name type="scientific">Dietzia lutea</name>
    <dbReference type="NCBI Taxonomy" id="546160"/>
    <lineage>
        <taxon>Bacteria</taxon>
        <taxon>Bacillati</taxon>
        <taxon>Actinomycetota</taxon>
        <taxon>Actinomycetes</taxon>
        <taxon>Mycobacteriales</taxon>
        <taxon>Dietziaceae</taxon>
        <taxon>Dietzia</taxon>
    </lineage>
</organism>
<gene>
    <name evidence="8" type="ORF">A6035_10425</name>
</gene>
<dbReference type="GO" id="GO:0016020">
    <property type="term" value="C:membrane"/>
    <property type="evidence" value="ECO:0007669"/>
    <property type="project" value="UniProtKB-SubCell"/>
</dbReference>
<feature type="transmembrane region" description="Helical" evidence="6">
    <location>
        <begin position="158"/>
        <end position="178"/>
    </location>
</feature>
<feature type="transmembrane region" description="Helical" evidence="6">
    <location>
        <begin position="74"/>
        <end position="99"/>
    </location>
</feature>
<dbReference type="RefSeq" id="WP_108847744.1">
    <property type="nucleotide sequence ID" value="NZ_CP015449.1"/>
</dbReference>
<dbReference type="OrthoDB" id="3699899at2"/>
<feature type="transmembrane region" description="Helical" evidence="6">
    <location>
        <begin position="246"/>
        <end position="264"/>
    </location>
</feature>
<feature type="transmembrane region" description="Helical" evidence="6">
    <location>
        <begin position="185"/>
        <end position="205"/>
    </location>
</feature>
<dbReference type="Pfam" id="PF12698">
    <property type="entry name" value="ABC2_membrane_3"/>
    <property type="match status" value="1"/>
</dbReference>
<sequence>MREPTVAPTPHPPTDAEPLDPAQVSPWSGFSALMRWSLAATGAMLPLIVVVQALLATGIVIGFGFVIPDITPDTALFLASGAPTILLLTIGLVIVPQGVSRARASGALDYQRALPVSRPLLLLVDLVVWTLIALPGVAIGLVVAWLRYDVTFSFDWPLLILASVLVTTMATALGYAIAVTFPAMLAQLLSQVLVFFVLLFSPITFPASQLPEWFTAVHAVLPIQPAADLMRAGIASDAFPARSGDLLILSLWTALGLVVTYLALARRK</sequence>
<dbReference type="InterPro" id="IPR013525">
    <property type="entry name" value="ABC2_TM"/>
</dbReference>
<evidence type="ECO:0000256" key="1">
    <source>
        <dbReference type="ARBA" id="ARBA00004141"/>
    </source>
</evidence>
<keyword evidence="3 6" id="KW-1133">Transmembrane helix</keyword>
<dbReference type="PANTHER" id="PTHR43229:SF3">
    <property type="entry name" value="ABC-TYPE MULTIDRUG TRANSPORT SYSTEM, PERMEASE COMPONENT"/>
    <property type="match status" value="1"/>
</dbReference>
<evidence type="ECO:0000313" key="8">
    <source>
        <dbReference type="EMBL" id="AWH92510.1"/>
    </source>
</evidence>
<comment type="subcellular location">
    <subcellularLocation>
        <location evidence="1">Membrane</location>
        <topology evidence="1">Multi-pass membrane protein</topology>
    </subcellularLocation>
</comment>
<dbReference type="InterPro" id="IPR051784">
    <property type="entry name" value="Nod_factor_ABC_transporter"/>
</dbReference>
<dbReference type="AlphaFoldDB" id="A0A2S1R891"/>
<dbReference type="EMBL" id="CP015449">
    <property type="protein sequence ID" value="AWH92510.1"/>
    <property type="molecule type" value="Genomic_DNA"/>
</dbReference>
<evidence type="ECO:0000256" key="2">
    <source>
        <dbReference type="ARBA" id="ARBA00022692"/>
    </source>
</evidence>
<evidence type="ECO:0000256" key="4">
    <source>
        <dbReference type="ARBA" id="ARBA00023136"/>
    </source>
</evidence>
<dbReference type="PANTHER" id="PTHR43229">
    <property type="entry name" value="NODULATION PROTEIN J"/>
    <property type="match status" value="1"/>
</dbReference>
<dbReference type="GO" id="GO:0140359">
    <property type="term" value="F:ABC-type transporter activity"/>
    <property type="evidence" value="ECO:0007669"/>
    <property type="project" value="InterPro"/>
</dbReference>
<name>A0A2S1R891_9ACTN</name>
<reference evidence="8 9" key="1">
    <citation type="submission" date="2016-04" db="EMBL/GenBank/DDBJ databases">
        <title>Complete genome sequence of Dietzia lutea YIM 80766T, a strain isolated from desert soil in Egypt.</title>
        <authorList>
            <person name="Zhao J."/>
            <person name="Hu B."/>
            <person name="Geng S."/>
            <person name="Nie Y."/>
            <person name="Tang Y."/>
        </authorList>
    </citation>
    <scope>NUCLEOTIDE SEQUENCE [LARGE SCALE GENOMIC DNA]</scope>
    <source>
        <strain evidence="8 9">YIM 80766</strain>
    </source>
</reference>
<evidence type="ECO:0000259" key="7">
    <source>
        <dbReference type="Pfam" id="PF12698"/>
    </source>
</evidence>
<keyword evidence="4 6" id="KW-0472">Membrane</keyword>
<evidence type="ECO:0000256" key="3">
    <source>
        <dbReference type="ARBA" id="ARBA00022989"/>
    </source>
</evidence>
<accession>A0A2S1R891</accession>
<dbReference type="Proteomes" id="UP000244928">
    <property type="component" value="Chromosome"/>
</dbReference>
<keyword evidence="9" id="KW-1185">Reference proteome</keyword>
<feature type="transmembrane region" description="Helical" evidence="6">
    <location>
        <begin position="43"/>
        <end position="68"/>
    </location>
</feature>
<feature type="transmembrane region" description="Helical" evidence="6">
    <location>
        <begin position="120"/>
        <end position="146"/>
    </location>
</feature>
<proteinExistence type="predicted"/>
<evidence type="ECO:0000256" key="6">
    <source>
        <dbReference type="SAM" id="Phobius"/>
    </source>
</evidence>
<keyword evidence="2 6" id="KW-0812">Transmembrane</keyword>